<accession>A0ACB9GGQ0</accession>
<dbReference type="Proteomes" id="UP001055811">
    <property type="component" value="Linkage Group LG02"/>
</dbReference>
<name>A0ACB9GGQ0_CICIN</name>
<reference evidence="2" key="1">
    <citation type="journal article" date="2022" name="Mol. Ecol. Resour.">
        <title>The genomes of chicory, endive, great burdock and yacon provide insights into Asteraceae palaeo-polyploidization history and plant inulin production.</title>
        <authorList>
            <person name="Fan W."/>
            <person name="Wang S."/>
            <person name="Wang H."/>
            <person name="Wang A."/>
            <person name="Jiang F."/>
            <person name="Liu H."/>
            <person name="Zhao H."/>
            <person name="Xu D."/>
            <person name="Zhang Y."/>
        </authorList>
    </citation>
    <scope>NUCLEOTIDE SEQUENCE [LARGE SCALE GENOMIC DNA]</scope>
    <source>
        <strain evidence="2">cv. Punajuju</strain>
    </source>
</reference>
<proteinExistence type="predicted"/>
<evidence type="ECO:0000313" key="2">
    <source>
        <dbReference type="Proteomes" id="UP001055811"/>
    </source>
</evidence>
<reference evidence="1 2" key="2">
    <citation type="journal article" date="2022" name="Mol. Ecol. Resour.">
        <title>The genomes of chicory, endive, great burdock and yacon provide insights into Asteraceae paleo-polyploidization history and plant inulin production.</title>
        <authorList>
            <person name="Fan W."/>
            <person name="Wang S."/>
            <person name="Wang H."/>
            <person name="Wang A."/>
            <person name="Jiang F."/>
            <person name="Liu H."/>
            <person name="Zhao H."/>
            <person name="Xu D."/>
            <person name="Zhang Y."/>
        </authorList>
    </citation>
    <scope>NUCLEOTIDE SEQUENCE [LARGE SCALE GENOMIC DNA]</scope>
    <source>
        <strain evidence="2">cv. Punajuju</strain>
        <tissue evidence="1">Leaves</tissue>
    </source>
</reference>
<gene>
    <name evidence="1" type="ORF">L2E82_12291</name>
</gene>
<evidence type="ECO:0000313" key="1">
    <source>
        <dbReference type="EMBL" id="KAI3782251.1"/>
    </source>
</evidence>
<sequence length="402" mass="46018">MQQDCSKGMAVGGQKEVTKKLGPTQDDKGLEKRVNTKKTVTETSGVRKGKMKVVDKSNSKKRKDAEKKRNPPVKKRKMGKNEGTNKVIEIGSSSKPSKKVKIDENKDCDVDKKTYPPGFRTLSTRMTPGKLSLTLKTLSDVQKEAVKKMGFGSLLGMNLDTIPGKLNYMLVDNYDPTRNRLKVNNGWINITKELVHDIIGLPMGGENIKELESCAYNDPVLQQWKAQYPKKLYSAKAYSRLINETEEDDIMFRLNFLLLFINTFVESKLMGTCEVKVVEKLIPISDVSCLDWCQYMIDCLESKKYCWKRDDRTCYYTGPMTLLLLTYVYSVKVPVNNFKKGWPFIKYVRSIHLDDIQKEEIKQNKLGMGEIEERCSENFDTSNDDTDLQEIQNMFGDVELLK</sequence>
<protein>
    <submittedName>
        <fullName evidence="1">Uncharacterized protein</fullName>
    </submittedName>
</protein>
<organism evidence="1 2">
    <name type="scientific">Cichorium intybus</name>
    <name type="common">Chicory</name>
    <dbReference type="NCBI Taxonomy" id="13427"/>
    <lineage>
        <taxon>Eukaryota</taxon>
        <taxon>Viridiplantae</taxon>
        <taxon>Streptophyta</taxon>
        <taxon>Embryophyta</taxon>
        <taxon>Tracheophyta</taxon>
        <taxon>Spermatophyta</taxon>
        <taxon>Magnoliopsida</taxon>
        <taxon>eudicotyledons</taxon>
        <taxon>Gunneridae</taxon>
        <taxon>Pentapetalae</taxon>
        <taxon>asterids</taxon>
        <taxon>campanulids</taxon>
        <taxon>Asterales</taxon>
        <taxon>Asteraceae</taxon>
        <taxon>Cichorioideae</taxon>
        <taxon>Cichorieae</taxon>
        <taxon>Cichoriinae</taxon>
        <taxon>Cichorium</taxon>
    </lineage>
</organism>
<keyword evidence="2" id="KW-1185">Reference proteome</keyword>
<dbReference type="EMBL" id="CM042010">
    <property type="protein sequence ID" value="KAI3782251.1"/>
    <property type="molecule type" value="Genomic_DNA"/>
</dbReference>
<comment type="caution">
    <text evidence="1">The sequence shown here is derived from an EMBL/GenBank/DDBJ whole genome shotgun (WGS) entry which is preliminary data.</text>
</comment>